<feature type="compositionally biased region" description="Basic and acidic residues" evidence="1">
    <location>
        <begin position="350"/>
        <end position="372"/>
    </location>
</feature>
<dbReference type="Gene3D" id="2.60.40.640">
    <property type="match status" value="1"/>
</dbReference>
<dbReference type="RefSeq" id="XP_024666711.1">
    <property type="nucleotide sequence ID" value="XM_024810943.1"/>
</dbReference>
<evidence type="ECO:0000256" key="1">
    <source>
        <dbReference type="SAM" id="MobiDB-lite"/>
    </source>
</evidence>
<feature type="region of interest" description="Disordered" evidence="1">
    <location>
        <begin position="330"/>
        <end position="372"/>
    </location>
</feature>
<feature type="domain" description="Arrestin-like N-terminal" evidence="2">
    <location>
        <begin position="6"/>
        <end position="145"/>
    </location>
</feature>
<evidence type="ECO:0000313" key="3">
    <source>
        <dbReference type="EMBL" id="PRT56766.1"/>
    </source>
</evidence>
<name>A0A2T0FP51_9ASCO</name>
<evidence type="ECO:0000313" key="4">
    <source>
        <dbReference type="Proteomes" id="UP000238350"/>
    </source>
</evidence>
<gene>
    <name evidence="3" type="ORF">B9G98_04386</name>
</gene>
<organism evidence="3 4">
    <name type="scientific">Wickerhamiella sorbophila</name>
    <dbReference type="NCBI Taxonomy" id="45607"/>
    <lineage>
        <taxon>Eukaryota</taxon>
        <taxon>Fungi</taxon>
        <taxon>Dikarya</taxon>
        <taxon>Ascomycota</taxon>
        <taxon>Saccharomycotina</taxon>
        <taxon>Dipodascomycetes</taxon>
        <taxon>Dipodascales</taxon>
        <taxon>Trichomonascaceae</taxon>
        <taxon>Wickerhamiella</taxon>
    </lineage>
</organism>
<dbReference type="InterPro" id="IPR014756">
    <property type="entry name" value="Ig_E-set"/>
</dbReference>
<dbReference type="Proteomes" id="UP000238350">
    <property type="component" value="Unassembled WGS sequence"/>
</dbReference>
<accession>A0A2T0FP51</accession>
<reference evidence="3 4" key="1">
    <citation type="submission" date="2017-04" db="EMBL/GenBank/DDBJ databases">
        <title>Genome sequencing of [Candida] sorbophila.</title>
        <authorList>
            <person name="Ahn J.O."/>
        </authorList>
    </citation>
    <scope>NUCLEOTIDE SEQUENCE [LARGE SCALE GENOMIC DNA]</scope>
    <source>
        <strain evidence="3 4">DS02</strain>
    </source>
</reference>
<dbReference type="InterPro" id="IPR011021">
    <property type="entry name" value="Arrestin-like_N"/>
</dbReference>
<comment type="caution">
    <text evidence="3">The sequence shown here is derived from an EMBL/GenBank/DDBJ whole genome shotgun (WGS) entry which is preliminary data.</text>
</comment>
<dbReference type="SUPFAM" id="SSF81296">
    <property type="entry name" value="E set domains"/>
    <property type="match status" value="1"/>
</dbReference>
<evidence type="ECO:0000259" key="2">
    <source>
        <dbReference type="Pfam" id="PF00339"/>
    </source>
</evidence>
<sequence>MGQNIEIELDDPTKLYSMHDTLKGTVKANFAKEIDVIDIAVKLKCISCVDIIYGNNYHDIKTQKYFQIILTVFPPPELAAAVRQKVYTLGAGHYEWPFVIDLSPYAGLSLPPTSHGVGVLCDYKVEYTYKAVVHRESHWKRNLRACHPFKLYPCIDVELIEYSQRRQLHSELVFNQLVPGAKAAHFYSRIPRLPNKIFAELEFSEVIPQLPRKMGLALRVRAEKEFAVKEIKCFIKQYLFLTAQWNKRTVVDRISCGQKTLDLSGTEINLTEFVSDFSCEAIQAYDAGILNCRHELNLIITLRDPAAKNRTAKISIETPVSIATSHVHRHNAPVYQEDNNKIGLPQKSSSKSEDKLKPSPHVDLHDAPHTQP</sequence>
<dbReference type="CDD" id="cd22952">
    <property type="entry name" value="ART10-like"/>
    <property type="match status" value="1"/>
</dbReference>
<keyword evidence="4" id="KW-1185">Reference proteome</keyword>
<dbReference type="GeneID" id="36518134"/>
<protein>
    <recommendedName>
        <fullName evidence="2">Arrestin-like N-terminal domain-containing protein</fullName>
    </recommendedName>
</protein>
<proteinExistence type="predicted"/>
<dbReference type="AlphaFoldDB" id="A0A2T0FP51"/>
<dbReference type="Pfam" id="PF00339">
    <property type="entry name" value="Arrestin_N"/>
    <property type="match status" value="1"/>
</dbReference>
<dbReference type="InterPro" id="IPR014752">
    <property type="entry name" value="Arrestin-like_C"/>
</dbReference>
<dbReference type="EMBL" id="NDIQ01000022">
    <property type="protein sequence ID" value="PRT56766.1"/>
    <property type="molecule type" value="Genomic_DNA"/>
</dbReference>
<dbReference type="OrthoDB" id="3365616at2759"/>